<dbReference type="PATRIC" id="fig|1612624.7.peg.2651"/>
<dbReference type="AlphaFoldDB" id="A0A1C7NV83"/>
<comment type="caution">
    <text evidence="6">The sequence shown here is derived from an EMBL/GenBank/DDBJ whole genome shotgun (WGS) entry which is preliminary data.</text>
</comment>
<keyword evidence="2" id="KW-1277">Toxin-antitoxin system</keyword>
<keyword evidence="7" id="KW-1185">Reference proteome</keyword>
<gene>
    <name evidence="6" type="ORF">ADU59_24745</name>
</gene>
<dbReference type="EMBL" id="LGLV01000017">
    <property type="protein sequence ID" value="OBZ92928.1"/>
    <property type="molecule type" value="Genomic_DNA"/>
</dbReference>
<evidence type="ECO:0000256" key="5">
    <source>
        <dbReference type="ARBA" id="ARBA00022801"/>
    </source>
</evidence>
<dbReference type="PANTHER" id="PTHR34139">
    <property type="entry name" value="UPF0331 PROTEIN MJ0127"/>
    <property type="match status" value="1"/>
</dbReference>
<name>A0A1C7NV83_9HYPH</name>
<evidence type="ECO:0000256" key="4">
    <source>
        <dbReference type="ARBA" id="ARBA00022741"/>
    </source>
</evidence>
<accession>A0A1C7NV83</accession>
<proteinExistence type="predicted"/>
<dbReference type="GO" id="GO:0000166">
    <property type="term" value="F:nucleotide binding"/>
    <property type="evidence" value="ECO:0007669"/>
    <property type="project" value="UniProtKB-KW"/>
</dbReference>
<evidence type="ECO:0000256" key="3">
    <source>
        <dbReference type="ARBA" id="ARBA00022722"/>
    </source>
</evidence>
<dbReference type="InterPro" id="IPR051813">
    <property type="entry name" value="HepT_RNase_toxin"/>
</dbReference>
<keyword evidence="3" id="KW-0540">Nuclease</keyword>
<dbReference type="InterPro" id="IPR008201">
    <property type="entry name" value="HepT-like"/>
</dbReference>
<dbReference type="STRING" id="1612624.ADU59_24745"/>
<evidence type="ECO:0000313" key="7">
    <source>
        <dbReference type="Proteomes" id="UP000093111"/>
    </source>
</evidence>
<dbReference type="GO" id="GO:0004540">
    <property type="term" value="F:RNA nuclease activity"/>
    <property type="evidence" value="ECO:0007669"/>
    <property type="project" value="InterPro"/>
</dbReference>
<evidence type="ECO:0008006" key="8">
    <source>
        <dbReference type="Google" id="ProtNLM"/>
    </source>
</evidence>
<evidence type="ECO:0000313" key="6">
    <source>
        <dbReference type="EMBL" id="OBZ92928.1"/>
    </source>
</evidence>
<dbReference type="GO" id="GO:0110001">
    <property type="term" value="C:toxin-antitoxin complex"/>
    <property type="evidence" value="ECO:0007669"/>
    <property type="project" value="InterPro"/>
</dbReference>
<sequence length="115" mass="12866">MAREFRHALGDMLAAIEGIETAVAGKTLADYENDWLLKHAVQRAIEIISEASRALPEDVRDLRPEIPWPQVRTIGNVLRHEYHGLSDRIIWGVVVDELPALKMAVASLIATFKTP</sequence>
<protein>
    <recommendedName>
        <fullName evidence="8">Nucleotidyltransferase</fullName>
    </recommendedName>
</protein>
<dbReference type="Proteomes" id="UP000093111">
    <property type="component" value="Unassembled WGS sequence"/>
</dbReference>
<dbReference type="GO" id="GO:0016787">
    <property type="term" value="F:hydrolase activity"/>
    <property type="evidence" value="ECO:0007669"/>
    <property type="project" value="UniProtKB-KW"/>
</dbReference>
<dbReference type="PANTHER" id="PTHR34139:SF1">
    <property type="entry name" value="RNASE MJ1380-RELATED"/>
    <property type="match status" value="1"/>
</dbReference>
<dbReference type="Pfam" id="PF01934">
    <property type="entry name" value="HepT-like"/>
    <property type="match status" value="1"/>
</dbReference>
<organism evidence="6 7">
    <name type="scientific">Pararhizobium polonicum</name>
    <dbReference type="NCBI Taxonomy" id="1612624"/>
    <lineage>
        <taxon>Bacteria</taxon>
        <taxon>Pseudomonadati</taxon>
        <taxon>Pseudomonadota</taxon>
        <taxon>Alphaproteobacteria</taxon>
        <taxon>Hyphomicrobiales</taxon>
        <taxon>Rhizobiaceae</taxon>
        <taxon>Rhizobium/Agrobacterium group</taxon>
        <taxon>Pararhizobium</taxon>
    </lineage>
</organism>
<keyword evidence="1" id="KW-0597">Phosphoprotein</keyword>
<reference evidence="6 7" key="1">
    <citation type="journal article" date="2016" name="Syst. Appl. Microbiol.">
        <title>Pararhizobium polonicum sp. nov. isolated from tumors on stone fruit rootstocks.</title>
        <authorList>
            <person name="Pulawska J."/>
            <person name="Kuzmanovic N."/>
            <person name="Willems A."/>
            <person name="Pothier J.F."/>
        </authorList>
    </citation>
    <scope>NUCLEOTIDE SEQUENCE [LARGE SCALE GENOMIC DNA]</scope>
    <source>
        <strain evidence="6 7">F5.1</strain>
    </source>
</reference>
<keyword evidence="5" id="KW-0378">Hydrolase</keyword>
<evidence type="ECO:0000256" key="1">
    <source>
        <dbReference type="ARBA" id="ARBA00022553"/>
    </source>
</evidence>
<evidence type="ECO:0000256" key="2">
    <source>
        <dbReference type="ARBA" id="ARBA00022649"/>
    </source>
</evidence>
<keyword evidence="4" id="KW-0547">Nucleotide-binding</keyword>